<reference evidence="3" key="2">
    <citation type="submission" date="2021-04" db="EMBL/GenBank/DDBJ databases">
        <authorList>
            <person name="Gilroy R."/>
        </authorList>
    </citation>
    <scope>NUCLEOTIDE SEQUENCE</scope>
    <source>
        <strain evidence="3">CHK178-16964</strain>
    </source>
</reference>
<dbReference type="Proteomes" id="UP000823900">
    <property type="component" value="Unassembled WGS sequence"/>
</dbReference>
<name>A0A9D2KP11_9FIRM</name>
<dbReference type="SUPFAM" id="SSF52266">
    <property type="entry name" value="SGNH hydrolase"/>
    <property type="match status" value="1"/>
</dbReference>
<dbReference type="InterPro" id="IPR013830">
    <property type="entry name" value="SGNH_hydro"/>
</dbReference>
<dbReference type="EMBL" id="DWZA01000026">
    <property type="protein sequence ID" value="HJA70526.1"/>
    <property type="molecule type" value="Genomic_DNA"/>
</dbReference>
<evidence type="ECO:0000313" key="4">
    <source>
        <dbReference type="Proteomes" id="UP000823900"/>
    </source>
</evidence>
<feature type="chain" id="PRO_5039557520" description="SGNH hydrolase-type esterase domain-containing protein" evidence="1">
    <location>
        <begin position="30"/>
        <end position="309"/>
    </location>
</feature>
<dbReference type="Gene3D" id="3.40.50.1110">
    <property type="entry name" value="SGNH hydrolase"/>
    <property type="match status" value="1"/>
</dbReference>
<comment type="caution">
    <text evidence="3">The sequence shown here is derived from an EMBL/GenBank/DDBJ whole genome shotgun (WGS) entry which is preliminary data.</text>
</comment>
<organism evidence="3 4">
    <name type="scientific">Candidatus Lachnoclostridium stercoravium</name>
    <dbReference type="NCBI Taxonomy" id="2838633"/>
    <lineage>
        <taxon>Bacteria</taxon>
        <taxon>Bacillati</taxon>
        <taxon>Bacillota</taxon>
        <taxon>Clostridia</taxon>
        <taxon>Lachnospirales</taxon>
        <taxon>Lachnospiraceae</taxon>
    </lineage>
</organism>
<evidence type="ECO:0000313" key="3">
    <source>
        <dbReference type="EMBL" id="HJA70526.1"/>
    </source>
</evidence>
<proteinExistence type="predicted"/>
<dbReference type="InterPro" id="IPR036514">
    <property type="entry name" value="SGNH_hydro_sf"/>
</dbReference>
<protein>
    <recommendedName>
        <fullName evidence="2">SGNH hydrolase-type esterase domain-containing protein</fullName>
    </recommendedName>
</protein>
<evidence type="ECO:0000259" key="2">
    <source>
        <dbReference type="Pfam" id="PF13472"/>
    </source>
</evidence>
<keyword evidence="1" id="KW-0732">Signal</keyword>
<sequence>MKKHLWKKAAAAGLSLSLALGAVPAPAYAAPLYRSALKEIQTAGCTALMVSGLTREIMMAASAAVSETDAGPGVEAESQSEEALPQEREVAESEVDAFFADSVLVGDSVMLGYRNYCMRSTDPFLKSLRFLASGSFSVHNALWPVNDKSVHPIYQGAQRPVWESISLMQANKVFLFFGLNDLNMGDDTCECYQQVVANIKQLSPNASIHIISMTYTLKGKGKGKLNNDNIRLFNSQMQQIAAENGWGFIDMATPLSDANGDLAAEYCSDNYVHQSRAAYQVWTNVLRQYAKDQLKYTPAPQTAEQAVQS</sequence>
<dbReference type="AlphaFoldDB" id="A0A9D2KP11"/>
<feature type="signal peptide" evidence="1">
    <location>
        <begin position="1"/>
        <end position="29"/>
    </location>
</feature>
<gene>
    <name evidence="3" type="ORF">IAA07_02965</name>
</gene>
<accession>A0A9D2KP11</accession>
<reference evidence="3" key="1">
    <citation type="journal article" date="2021" name="PeerJ">
        <title>Extensive microbial diversity within the chicken gut microbiome revealed by metagenomics and culture.</title>
        <authorList>
            <person name="Gilroy R."/>
            <person name="Ravi A."/>
            <person name="Getino M."/>
            <person name="Pursley I."/>
            <person name="Horton D.L."/>
            <person name="Alikhan N.F."/>
            <person name="Baker D."/>
            <person name="Gharbi K."/>
            <person name="Hall N."/>
            <person name="Watson M."/>
            <person name="Adriaenssens E.M."/>
            <person name="Foster-Nyarko E."/>
            <person name="Jarju S."/>
            <person name="Secka A."/>
            <person name="Antonio M."/>
            <person name="Oren A."/>
            <person name="Chaudhuri R.R."/>
            <person name="La Ragione R."/>
            <person name="Hildebrand F."/>
            <person name="Pallen M.J."/>
        </authorList>
    </citation>
    <scope>NUCLEOTIDE SEQUENCE</scope>
    <source>
        <strain evidence="3">CHK178-16964</strain>
    </source>
</reference>
<evidence type="ECO:0000256" key="1">
    <source>
        <dbReference type="SAM" id="SignalP"/>
    </source>
</evidence>
<feature type="domain" description="SGNH hydrolase-type esterase" evidence="2">
    <location>
        <begin position="105"/>
        <end position="281"/>
    </location>
</feature>
<dbReference type="Pfam" id="PF13472">
    <property type="entry name" value="Lipase_GDSL_2"/>
    <property type="match status" value="1"/>
</dbReference>